<keyword evidence="14" id="KW-1185">Reference proteome</keyword>
<dbReference type="InterPro" id="IPR015500">
    <property type="entry name" value="Peptidase_S8_subtilisin-rel"/>
</dbReference>
<keyword evidence="7 9" id="KW-0720">Serine protease</keyword>
<keyword evidence="4 9" id="KW-0645">Protease</keyword>
<dbReference type="RefSeq" id="WP_263544044.1">
    <property type="nucleotide sequence ID" value="NZ_JAOVZO020000018.1"/>
</dbReference>
<dbReference type="InterPro" id="IPR034176">
    <property type="entry name" value="Peptidases_S8_13"/>
</dbReference>
<organism evidence="13 14">
    <name type="scientific">Tahibacter soli</name>
    <dbReference type="NCBI Taxonomy" id="2983605"/>
    <lineage>
        <taxon>Bacteria</taxon>
        <taxon>Pseudomonadati</taxon>
        <taxon>Pseudomonadota</taxon>
        <taxon>Gammaproteobacteria</taxon>
        <taxon>Lysobacterales</taxon>
        <taxon>Rhodanobacteraceae</taxon>
        <taxon>Tahibacter</taxon>
    </lineage>
</organism>
<dbReference type="PANTHER" id="PTHR43806:SF11">
    <property type="entry name" value="CEREVISIN-RELATED"/>
    <property type="match status" value="1"/>
</dbReference>
<dbReference type="InterPro" id="IPR050131">
    <property type="entry name" value="Peptidase_S8_subtilisin-like"/>
</dbReference>
<feature type="domain" description="Peptidase S8/S53" evidence="12">
    <location>
        <begin position="163"/>
        <end position="453"/>
    </location>
</feature>
<proteinExistence type="inferred from homology"/>
<accession>A0A9X3YL93</accession>
<dbReference type="InterPro" id="IPR023828">
    <property type="entry name" value="Peptidase_S8_Ser-AS"/>
</dbReference>
<dbReference type="InterPro" id="IPR022398">
    <property type="entry name" value="Peptidase_S8_His-AS"/>
</dbReference>
<dbReference type="AlphaFoldDB" id="A0A9X3YL93"/>
<dbReference type="PROSITE" id="PS00136">
    <property type="entry name" value="SUBTILASE_ASP"/>
    <property type="match status" value="1"/>
</dbReference>
<feature type="signal peptide" evidence="11">
    <location>
        <begin position="1"/>
        <end position="27"/>
    </location>
</feature>
<dbReference type="InterPro" id="IPR023827">
    <property type="entry name" value="Peptidase_S8_Asp-AS"/>
</dbReference>
<evidence type="ECO:0000256" key="8">
    <source>
        <dbReference type="ARBA" id="ARBA00023145"/>
    </source>
</evidence>
<protein>
    <submittedName>
        <fullName evidence="13">S8 family peptidase</fullName>
    </submittedName>
</protein>
<sequence length="465" mass="46565">MRAMNSTMRLRVLAFAVGIALCGAASATGDRQPARVYVDDLVAGSAHDRFIVKFRDESAEFANADSRRFALDDAALRRGVSAAHVRRLGIGADLVGVSRGLGPKEAAEFMAALARNPNVEYVQADAIVTAVLNPNDTRYPEQWNYFEATGGIAAPAAWDDSTGAGVVVGVIDTGITNHTELNAQVLPGYDFITSASTARDGNGRDANPADEGDWYGILQCAGDLFGSRNSSWHGTHVAGTIAAVTNNAAGVAGVAHGAKIVPARVLGKCGGALSDVVDAMIWASGGTVAGVPANANPAEVINLSLGASGACDAAFQNAINGAVGRGTTVVIAAGNSNANVSGFRPANCANVVAVAATTRTGNRASFSNFGAGIDVSAPGESILSTLNAGTTTPGAQGYAIYSGTSMASPHVAGVVALIQSAATTPLTPAAVEALLKSTARALPGTCTGGCGAGIVDAAAAVAATP</sequence>
<evidence type="ECO:0000313" key="14">
    <source>
        <dbReference type="Proteomes" id="UP001139971"/>
    </source>
</evidence>
<evidence type="ECO:0000256" key="1">
    <source>
        <dbReference type="ARBA" id="ARBA00004613"/>
    </source>
</evidence>
<evidence type="ECO:0000256" key="3">
    <source>
        <dbReference type="ARBA" id="ARBA00022525"/>
    </source>
</evidence>
<dbReference type="SUPFAM" id="SSF52743">
    <property type="entry name" value="Subtilisin-like"/>
    <property type="match status" value="1"/>
</dbReference>
<dbReference type="Proteomes" id="UP001139971">
    <property type="component" value="Unassembled WGS sequence"/>
</dbReference>
<keyword evidence="3" id="KW-0964">Secreted</keyword>
<gene>
    <name evidence="13" type="ORF">OD750_018205</name>
</gene>
<dbReference type="EMBL" id="JAOVZO020000018">
    <property type="protein sequence ID" value="MDC8014481.1"/>
    <property type="molecule type" value="Genomic_DNA"/>
</dbReference>
<dbReference type="PROSITE" id="PS00138">
    <property type="entry name" value="SUBTILASE_SER"/>
    <property type="match status" value="1"/>
</dbReference>
<dbReference type="PROSITE" id="PS51892">
    <property type="entry name" value="SUBTILASE"/>
    <property type="match status" value="1"/>
</dbReference>
<comment type="subcellular location">
    <subcellularLocation>
        <location evidence="1">Secreted</location>
    </subcellularLocation>
</comment>
<evidence type="ECO:0000256" key="10">
    <source>
        <dbReference type="RuleBase" id="RU003355"/>
    </source>
</evidence>
<dbReference type="GO" id="GO:0006508">
    <property type="term" value="P:proteolysis"/>
    <property type="evidence" value="ECO:0007669"/>
    <property type="project" value="UniProtKB-KW"/>
</dbReference>
<comment type="caution">
    <text evidence="13">The sequence shown here is derived from an EMBL/GenBank/DDBJ whole genome shotgun (WGS) entry which is preliminary data.</text>
</comment>
<feature type="active site" description="Charge relay system" evidence="9">
    <location>
        <position position="172"/>
    </location>
</feature>
<evidence type="ECO:0000256" key="11">
    <source>
        <dbReference type="SAM" id="SignalP"/>
    </source>
</evidence>
<dbReference type="Pfam" id="PF00082">
    <property type="entry name" value="Peptidase_S8"/>
    <property type="match status" value="1"/>
</dbReference>
<evidence type="ECO:0000256" key="5">
    <source>
        <dbReference type="ARBA" id="ARBA00022729"/>
    </source>
</evidence>
<reference evidence="13" key="1">
    <citation type="submission" date="2023-02" db="EMBL/GenBank/DDBJ databases">
        <title>Tahibacter soli sp. nov. isolated from soil.</title>
        <authorList>
            <person name="Baek J.H."/>
            <person name="Lee J.K."/>
            <person name="Choi D.G."/>
            <person name="Jeon C.O."/>
        </authorList>
    </citation>
    <scope>NUCLEOTIDE SEQUENCE</scope>
    <source>
        <strain evidence="13">BL</strain>
    </source>
</reference>
<evidence type="ECO:0000256" key="9">
    <source>
        <dbReference type="PROSITE-ProRule" id="PRU01240"/>
    </source>
</evidence>
<dbReference type="GO" id="GO:0004252">
    <property type="term" value="F:serine-type endopeptidase activity"/>
    <property type="evidence" value="ECO:0007669"/>
    <property type="project" value="UniProtKB-UniRule"/>
</dbReference>
<dbReference type="CDD" id="cd07496">
    <property type="entry name" value="Peptidases_S8_13"/>
    <property type="match status" value="1"/>
</dbReference>
<dbReference type="GO" id="GO:0005576">
    <property type="term" value="C:extracellular region"/>
    <property type="evidence" value="ECO:0007669"/>
    <property type="project" value="UniProtKB-SubCell"/>
</dbReference>
<dbReference type="PROSITE" id="PS00137">
    <property type="entry name" value="SUBTILASE_HIS"/>
    <property type="match status" value="1"/>
</dbReference>
<evidence type="ECO:0000256" key="6">
    <source>
        <dbReference type="ARBA" id="ARBA00022801"/>
    </source>
</evidence>
<dbReference type="PANTHER" id="PTHR43806">
    <property type="entry name" value="PEPTIDASE S8"/>
    <property type="match status" value="1"/>
</dbReference>
<dbReference type="PRINTS" id="PR00723">
    <property type="entry name" value="SUBTILISIN"/>
</dbReference>
<comment type="similarity">
    <text evidence="2 9 10">Belongs to the peptidase S8 family.</text>
</comment>
<evidence type="ECO:0000256" key="2">
    <source>
        <dbReference type="ARBA" id="ARBA00011073"/>
    </source>
</evidence>
<evidence type="ECO:0000259" key="12">
    <source>
        <dbReference type="Pfam" id="PF00082"/>
    </source>
</evidence>
<feature type="active site" description="Charge relay system" evidence="9">
    <location>
        <position position="405"/>
    </location>
</feature>
<feature type="chain" id="PRO_5040962776" evidence="11">
    <location>
        <begin position="28"/>
        <end position="465"/>
    </location>
</feature>
<dbReference type="InterPro" id="IPR000209">
    <property type="entry name" value="Peptidase_S8/S53_dom"/>
</dbReference>
<keyword evidence="8" id="KW-0865">Zymogen</keyword>
<keyword evidence="6 9" id="KW-0378">Hydrolase</keyword>
<evidence type="ECO:0000313" key="13">
    <source>
        <dbReference type="EMBL" id="MDC8014481.1"/>
    </source>
</evidence>
<dbReference type="Gene3D" id="3.40.50.200">
    <property type="entry name" value="Peptidase S8/S53 domain"/>
    <property type="match status" value="1"/>
</dbReference>
<dbReference type="FunFam" id="3.40.50.200:FF:000022">
    <property type="entry name" value="Extracellular protease"/>
    <property type="match status" value="1"/>
</dbReference>
<evidence type="ECO:0000256" key="7">
    <source>
        <dbReference type="ARBA" id="ARBA00022825"/>
    </source>
</evidence>
<keyword evidence="5 11" id="KW-0732">Signal</keyword>
<evidence type="ECO:0000256" key="4">
    <source>
        <dbReference type="ARBA" id="ARBA00022670"/>
    </source>
</evidence>
<name>A0A9X3YL93_9GAMM</name>
<feature type="active site" description="Charge relay system" evidence="9">
    <location>
        <position position="233"/>
    </location>
</feature>
<dbReference type="InterPro" id="IPR036852">
    <property type="entry name" value="Peptidase_S8/S53_dom_sf"/>
</dbReference>